<evidence type="ECO:0000313" key="4">
    <source>
        <dbReference type="EMBL" id="EYC17195.1"/>
    </source>
</evidence>
<dbReference type="InterPro" id="IPR001283">
    <property type="entry name" value="CRISP-related"/>
</dbReference>
<accession>A0A016UPU4</accession>
<dbReference type="SMART" id="SM00198">
    <property type="entry name" value="SCP"/>
    <property type="match status" value="1"/>
</dbReference>
<feature type="region of interest" description="Disordered" evidence="1">
    <location>
        <begin position="37"/>
        <end position="58"/>
    </location>
</feature>
<feature type="signal peptide" evidence="2">
    <location>
        <begin position="1"/>
        <end position="22"/>
    </location>
</feature>
<evidence type="ECO:0000313" key="5">
    <source>
        <dbReference type="Proteomes" id="UP000024635"/>
    </source>
</evidence>
<feature type="compositionally biased region" description="Low complexity" evidence="1">
    <location>
        <begin position="37"/>
        <end position="51"/>
    </location>
</feature>
<dbReference type="EMBL" id="JARK01001367">
    <property type="protein sequence ID" value="EYC17195.1"/>
    <property type="molecule type" value="Genomic_DNA"/>
</dbReference>
<dbReference type="AlphaFoldDB" id="A0A016UPU4"/>
<evidence type="ECO:0000259" key="3">
    <source>
        <dbReference type="SMART" id="SM00198"/>
    </source>
</evidence>
<dbReference type="OrthoDB" id="337038at2759"/>
<keyword evidence="5" id="KW-1185">Reference proteome</keyword>
<keyword evidence="2" id="KW-0732">Signal</keyword>
<proteinExistence type="predicted"/>
<reference evidence="5" key="1">
    <citation type="journal article" date="2015" name="Nat. Genet.">
        <title>The genome and transcriptome of the zoonotic hookworm Ancylostoma ceylanicum identify infection-specific gene families.</title>
        <authorList>
            <person name="Schwarz E.M."/>
            <person name="Hu Y."/>
            <person name="Antoshechkin I."/>
            <person name="Miller M.M."/>
            <person name="Sternberg P.W."/>
            <person name="Aroian R.V."/>
        </authorList>
    </citation>
    <scope>NUCLEOTIDE SEQUENCE</scope>
    <source>
        <strain evidence="5">HY135</strain>
    </source>
</reference>
<sequence length="254" mass="28154">MTTSILLFVVSFALLEKIYVEGTTTAAAAVTTAAGATAAPSSNSSNSTNTTRKPWPKPHCGNHYLTNGLRDLFLEIHNKHRGLLARGQTQISAGWGIAPPAAVMYRMKYSCSAESYAIEYVASCRVRGLPEYTHPGYRVNTHVLRTVATTEAGAAQNAMADWWSELARFGMRSNMMFYDSEYRRGRRNVLSWSKMAWWNNKELGCSVRNCGTFFYTACMYKPGGNDVGQYVYNVGAVCSECPRGECDGQALCRW</sequence>
<name>A0A016UPU4_9BILA</name>
<feature type="chain" id="PRO_5001492594" description="SCP domain-containing protein" evidence="2">
    <location>
        <begin position="23"/>
        <end position="254"/>
    </location>
</feature>
<dbReference type="SUPFAM" id="SSF55797">
    <property type="entry name" value="PR-1-like"/>
    <property type="match status" value="1"/>
</dbReference>
<dbReference type="InterPro" id="IPR014044">
    <property type="entry name" value="CAP_dom"/>
</dbReference>
<protein>
    <recommendedName>
        <fullName evidence="3">SCP domain-containing protein</fullName>
    </recommendedName>
</protein>
<feature type="domain" description="SCP" evidence="3">
    <location>
        <begin position="68"/>
        <end position="228"/>
    </location>
</feature>
<dbReference type="Gene3D" id="3.40.33.10">
    <property type="entry name" value="CAP"/>
    <property type="match status" value="1"/>
</dbReference>
<comment type="caution">
    <text evidence="4">The sequence shown here is derived from an EMBL/GenBank/DDBJ whole genome shotgun (WGS) entry which is preliminary data.</text>
</comment>
<dbReference type="STRING" id="53326.A0A016UPU4"/>
<organism evidence="4 5">
    <name type="scientific">Ancylostoma ceylanicum</name>
    <dbReference type="NCBI Taxonomy" id="53326"/>
    <lineage>
        <taxon>Eukaryota</taxon>
        <taxon>Metazoa</taxon>
        <taxon>Ecdysozoa</taxon>
        <taxon>Nematoda</taxon>
        <taxon>Chromadorea</taxon>
        <taxon>Rhabditida</taxon>
        <taxon>Rhabditina</taxon>
        <taxon>Rhabditomorpha</taxon>
        <taxon>Strongyloidea</taxon>
        <taxon>Ancylostomatidae</taxon>
        <taxon>Ancylostomatinae</taxon>
        <taxon>Ancylostoma</taxon>
    </lineage>
</organism>
<evidence type="ECO:0000256" key="2">
    <source>
        <dbReference type="SAM" id="SignalP"/>
    </source>
</evidence>
<dbReference type="Proteomes" id="UP000024635">
    <property type="component" value="Unassembled WGS sequence"/>
</dbReference>
<evidence type="ECO:0000256" key="1">
    <source>
        <dbReference type="SAM" id="MobiDB-lite"/>
    </source>
</evidence>
<gene>
    <name evidence="4" type="primary">Acey_s0031.g2326</name>
    <name evidence="4" type="synonym">ASP-s0031.g2326</name>
    <name evidence="4" type="ORF">Y032_0031g2326</name>
</gene>
<dbReference type="CDD" id="cd05380">
    <property type="entry name" value="CAP_euk"/>
    <property type="match status" value="1"/>
</dbReference>
<dbReference type="InterPro" id="IPR035940">
    <property type="entry name" value="CAP_sf"/>
</dbReference>
<dbReference type="PRINTS" id="PR00837">
    <property type="entry name" value="V5TPXLIKE"/>
</dbReference>
<dbReference type="Pfam" id="PF00188">
    <property type="entry name" value="CAP"/>
    <property type="match status" value="1"/>
</dbReference>